<dbReference type="GO" id="GO:0015276">
    <property type="term" value="F:ligand-gated monoatomic ion channel activity"/>
    <property type="evidence" value="ECO:0007669"/>
    <property type="project" value="InterPro"/>
</dbReference>
<evidence type="ECO:0000313" key="5">
    <source>
        <dbReference type="Proteomes" id="UP000248806"/>
    </source>
</evidence>
<dbReference type="Proteomes" id="UP000248806">
    <property type="component" value="Unassembled WGS sequence"/>
</dbReference>
<dbReference type="InterPro" id="IPR001638">
    <property type="entry name" value="Solute-binding_3/MltF_N"/>
</dbReference>
<feature type="domain" description="Ionotropic glutamate receptor C-terminal" evidence="3">
    <location>
        <begin position="59"/>
        <end position="285"/>
    </location>
</feature>
<evidence type="ECO:0000256" key="1">
    <source>
        <dbReference type="ARBA" id="ARBA00022729"/>
    </source>
</evidence>
<dbReference type="SMART" id="SM00062">
    <property type="entry name" value="PBPb"/>
    <property type="match status" value="1"/>
</dbReference>
<dbReference type="AlphaFoldDB" id="A0A326U9A7"/>
<evidence type="ECO:0000313" key="4">
    <source>
        <dbReference type="EMBL" id="PZW30612.1"/>
    </source>
</evidence>
<protein>
    <submittedName>
        <fullName evidence="4">Polar amino acid transport system substrate-binding protein</fullName>
    </submittedName>
</protein>
<dbReference type="RefSeq" id="WP_111322476.1">
    <property type="nucleotide sequence ID" value="NZ_BIFX01000001.1"/>
</dbReference>
<feature type="domain" description="Solute-binding protein family 3/N-terminal" evidence="2">
    <location>
        <begin position="59"/>
        <end position="286"/>
    </location>
</feature>
<proteinExistence type="predicted"/>
<dbReference type="GO" id="GO:0016020">
    <property type="term" value="C:membrane"/>
    <property type="evidence" value="ECO:0007669"/>
    <property type="project" value="InterPro"/>
</dbReference>
<sequence length="300" mass="32974">MDSLLRRRRPWHVSFSSSFLGVFVVLTLLLTACGGDTSNDATPDKAVIPAPKGLIQAGTLTVGSDTTYPPQEFFDPAQNKATGFDIDLITEIAKLMGLKVEVKKANFDIILDDLSAKRYDVVISALTINDDRKMKADLIPYFNAGQSLLVQKGNPLKIGGVNDLCGKKVGVQNGTVEADTLSELNKKECASKQVQVTSLKDQTDVIQLLVDKRVDATFQDSPVTDYYLKQNPGQFEVAGQIIEQAVEGIAVRKGDKEMYDAIKSGLDMLKKNGTYDKLFEQWGLNPVQKVSDVEQRRQLA</sequence>
<dbReference type="SUPFAM" id="SSF53850">
    <property type="entry name" value="Periplasmic binding protein-like II"/>
    <property type="match status" value="1"/>
</dbReference>
<reference evidence="4 5" key="1">
    <citation type="submission" date="2018-06" db="EMBL/GenBank/DDBJ databases">
        <title>Genomic Encyclopedia of Archaeal and Bacterial Type Strains, Phase II (KMG-II): from individual species to whole genera.</title>
        <authorList>
            <person name="Goeker M."/>
        </authorList>
    </citation>
    <scope>NUCLEOTIDE SEQUENCE [LARGE SCALE GENOMIC DNA]</scope>
    <source>
        <strain evidence="4 5">ATCC BAA-1881</strain>
    </source>
</reference>
<dbReference type="Gene3D" id="3.40.190.10">
    <property type="entry name" value="Periplasmic binding protein-like II"/>
    <property type="match status" value="2"/>
</dbReference>
<dbReference type="InterPro" id="IPR001320">
    <property type="entry name" value="Iontro_rcpt_C"/>
</dbReference>
<dbReference type="Pfam" id="PF00497">
    <property type="entry name" value="SBP_bac_3"/>
    <property type="match status" value="1"/>
</dbReference>
<gene>
    <name evidence="4" type="ORF">EI42_02586</name>
</gene>
<dbReference type="OrthoDB" id="9774451at2"/>
<comment type="caution">
    <text evidence="4">The sequence shown here is derived from an EMBL/GenBank/DDBJ whole genome shotgun (WGS) entry which is preliminary data.</text>
</comment>
<evidence type="ECO:0000259" key="3">
    <source>
        <dbReference type="SMART" id="SM00079"/>
    </source>
</evidence>
<dbReference type="CDD" id="cd01004">
    <property type="entry name" value="PBP2_MidA_like"/>
    <property type="match status" value="1"/>
</dbReference>
<dbReference type="SMART" id="SM00079">
    <property type="entry name" value="PBPe"/>
    <property type="match status" value="1"/>
</dbReference>
<organism evidence="4 5">
    <name type="scientific">Thermosporothrix hazakensis</name>
    <dbReference type="NCBI Taxonomy" id="644383"/>
    <lineage>
        <taxon>Bacteria</taxon>
        <taxon>Bacillati</taxon>
        <taxon>Chloroflexota</taxon>
        <taxon>Ktedonobacteria</taxon>
        <taxon>Ktedonobacterales</taxon>
        <taxon>Thermosporotrichaceae</taxon>
        <taxon>Thermosporothrix</taxon>
    </lineage>
</organism>
<dbReference type="PANTHER" id="PTHR35936">
    <property type="entry name" value="MEMBRANE-BOUND LYTIC MUREIN TRANSGLYCOSYLASE F"/>
    <property type="match status" value="1"/>
</dbReference>
<dbReference type="EMBL" id="QKUF01000007">
    <property type="protein sequence ID" value="PZW30612.1"/>
    <property type="molecule type" value="Genomic_DNA"/>
</dbReference>
<evidence type="ECO:0000259" key="2">
    <source>
        <dbReference type="SMART" id="SM00062"/>
    </source>
</evidence>
<dbReference type="PANTHER" id="PTHR35936:SF17">
    <property type="entry name" value="ARGININE-BINDING EXTRACELLULAR PROTEIN ARTP"/>
    <property type="match status" value="1"/>
</dbReference>
<keyword evidence="1" id="KW-0732">Signal</keyword>
<accession>A0A326U9A7</accession>
<name>A0A326U9A7_THEHA</name>
<keyword evidence="5" id="KW-1185">Reference proteome</keyword>
<dbReference type="PROSITE" id="PS51257">
    <property type="entry name" value="PROKAR_LIPOPROTEIN"/>
    <property type="match status" value="1"/>
</dbReference>